<gene>
    <name evidence="10" type="ORF">ACFP3T_13075</name>
</gene>
<evidence type="ECO:0000256" key="1">
    <source>
        <dbReference type="ARBA" id="ARBA00001974"/>
    </source>
</evidence>
<evidence type="ECO:0000256" key="7">
    <source>
        <dbReference type="ARBA" id="ARBA00023284"/>
    </source>
</evidence>
<accession>A0ABW1R6R0</accession>
<dbReference type="InterPro" id="IPR036188">
    <property type="entry name" value="FAD/NAD-bd_sf"/>
</dbReference>
<evidence type="ECO:0000256" key="2">
    <source>
        <dbReference type="ARBA" id="ARBA00009130"/>
    </source>
</evidence>
<evidence type="ECO:0000256" key="5">
    <source>
        <dbReference type="ARBA" id="ARBA00023002"/>
    </source>
</evidence>
<keyword evidence="4" id="KW-0274">FAD</keyword>
<dbReference type="PANTHER" id="PTHR43429">
    <property type="entry name" value="PYRIDINE NUCLEOTIDE-DISULFIDE OXIDOREDUCTASE DOMAIN-CONTAINING"/>
    <property type="match status" value="1"/>
</dbReference>
<comment type="similarity">
    <text evidence="2">Belongs to the class-III pyridine nucleotide-disulfide oxidoreductase family.</text>
</comment>
<keyword evidence="11" id="KW-1185">Reference proteome</keyword>
<reference evidence="11" key="1">
    <citation type="journal article" date="2019" name="Int. J. Syst. Evol. Microbiol.">
        <title>The Global Catalogue of Microorganisms (GCM) 10K type strain sequencing project: providing services to taxonomists for standard genome sequencing and annotation.</title>
        <authorList>
            <consortium name="The Broad Institute Genomics Platform"/>
            <consortium name="The Broad Institute Genome Sequencing Center for Infectious Disease"/>
            <person name="Wu L."/>
            <person name="Ma J."/>
        </authorList>
    </citation>
    <scope>NUCLEOTIDE SEQUENCE [LARGE SCALE GENOMIC DNA]</scope>
    <source>
        <strain evidence="11">CCM 8932</strain>
    </source>
</reference>
<dbReference type="Gene3D" id="3.30.390.30">
    <property type="match status" value="1"/>
</dbReference>
<dbReference type="InterPro" id="IPR023753">
    <property type="entry name" value="FAD/NAD-binding_dom"/>
</dbReference>
<evidence type="ECO:0000256" key="3">
    <source>
        <dbReference type="ARBA" id="ARBA00022630"/>
    </source>
</evidence>
<keyword evidence="3" id="KW-0285">Flavoprotein</keyword>
<evidence type="ECO:0000259" key="9">
    <source>
        <dbReference type="Pfam" id="PF07992"/>
    </source>
</evidence>
<dbReference type="PANTHER" id="PTHR43429:SF1">
    <property type="entry name" value="NAD(P)H SULFUR OXIDOREDUCTASE (COA-DEPENDENT)"/>
    <property type="match status" value="1"/>
</dbReference>
<dbReference type="RefSeq" id="WP_137640219.1">
    <property type="nucleotide sequence ID" value="NZ_BJDK01000016.1"/>
</dbReference>
<keyword evidence="5" id="KW-0560">Oxidoreductase</keyword>
<dbReference type="PRINTS" id="PR00368">
    <property type="entry name" value="FADPNR"/>
</dbReference>
<keyword evidence="6" id="KW-0558">Oxidation</keyword>
<comment type="cofactor">
    <cofactor evidence="1">
        <name>FAD</name>
        <dbReference type="ChEBI" id="CHEBI:57692"/>
    </cofactor>
</comment>
<organism evidence="10 11">
    <name type="scientific">Lactiplantibacillus dongliensis</name>
    <dbReference type="NCBI Taxonomy" id="2559919"/>
    <lineage>
        <taxon>Bacteria</taxon>
        <taxon>Bacillati</taxon>
        <taxon>Bacillota</taxon>
        <taxon>Bacilli</taxon>
        <taxon>Lactobacillales</taxon>
        <taxon>Lactobacillaceae</taxon>
        <taxon>Lactiplantibacillus</taxon>
    </lineage>
</organism>
<dbReference type="SUPFAM" id="SSF55424">
    <property type="entry name" value="FAD/NAD-linked reductases, dimerisation (C-terminal) domain"/>
    <property type="match status" value="1"/>
</dbReference>
<evidence type="ECO:0000256" key="6">
    <source>
        <dbReference type="ARBA" id="ARBA00023097"/>
    </source>
</evidence>
<proteinExistence type="inferred from homology"/>
<sequence length="451" mass="48674">MKVVVIGCTHAGIAAVKQILKVYPTAEITVYERQANIAYLSCATYLHIEGTVQHLSDAVYAEPEEFTKQGVRMQLKHDVVQVNAAAHQLLVQNLVTKHLTTDHYDRLIMATGSITAIPAITGIENPKVMLCKTYDQAHDLCQNAESFDRVAVLGGGYVGIELAEGYVNSGHQVTLIQRPKSLLNAYVEPAISDAVAAVLKTHGVTVVLGTEVTAFENTADGDLLVKTSRGDYQVDMAAISTGMLPQTDLLEGQVKMADNGAIITDDYMQTSDPDIFAAGDAALSHSNPAHQLMYAPLVSHAIRQGALAGINVFDRRLRTIGTQKTTGMQVFDQTVVATGLTLAAAQAANLNAAQVVYRGAYRPEFMPATPMVTVHLIYDRNNRKILGAQLMSGHDVSQAANTVSALIQNGGTIDQLAFLDTLFSPNFNDLYNYLNLAGQLAVDQEQGYLRT</sequence>
<dbReference type="Pfam" id="PF07992">
    <property type="entry name" value="Pyr_redox_2"/>
    <property type="match status" value="1"/>
</dbReference>
<feature type="domain" description="Pyridine nucleotide-disulphide oxidoreductase dimerisation" evidence="8">
    <location>
        <begin position="331"/>
        <end position="427"/>
    </location>
</feature>
<evidence type="ECO:0000259" key="8">
    <source>
        <dbReference type="Pfam" id="PF02852"/>
    </source>
</evidence>
<keyword evidence="7" id="KW-0676">Redox-active center</keyword>
<name>A0ABW1R6R0_9LACO</name>
<dbReference type="Proteomes" id="UP001596253">
    <property type="component" value="Unassembled WGS sequence"/>
</dbReference>
<comment type="caution">
    <text evidence="10">The sequence shown here is derived from an EMBL/GenBank/DDBJ whole genome shotgun (WGS) entry which is preliminary data.</text>
</comment>
<evidence type="ECO:0000313" key="11">
    <source>
        <dbReference type="Proteomes" id="UP001596253"/>
    </source>
</evidence>
<protein>
    <submittedName>
        <fullName evidence="10">FAD-dependent oxidoreductase</fullName>
    </submittedName>
</protein>
<feature type="domain" description="FAD/NAD(P)-binding" evidence="9">
    <location>
        <begin position="1"/>
        <end position="305"/>
    </location>
</feature>
<dbReference type="EMBL" id="JBHSSD010000055">
    <property type="protein sequence ID" value="MFC6165596.1"/>
    <property type="molecule type" value="Genomic_DNA"/>
</dbReference>
<dbReference type="SUPFAM" id="SSF51905">
    <property type="entry name" value="FAD/NAD(P)-binding domain"/>
    <property type="match status" value="1"/>
</dbReference>
<dbReference type="Pfam" id="PF02852">
    <property type="entry name" value="Pyr_redox_dim"/>
    <property type="match status" value="1"/>
</dbReference>
<dbReference type="InterPro" id="IPR050260">
    <property type="entry name" value="FAD-bd_OxRdtase"/>
</dbReference>
<dbReference type="InterPro" id="IPR004099">
    <property type="entry name" value="Pyr_nucl-diS_OxRdtase_dimer"/>
</dbReference>
<evidence type="ECO:0000256" key="4">
    <source>
        <dbReference type="ARBA" id="ARBA00022827"/>
    </source>
</evidence>
<dbReference type="InterPro" id="IPR016156">
    <property type="entry name" value="FAD/NAD-linked_Rdtase_dimer_sf"/>
</dbReference>
<dbReference type="PRINTS" id="PR00411">
    <property type="entry name" value="PNDRDTASEI"/>
</dbReference>
<dbReference type="Gene3D" id="3.50.50.60">
    <property type="entry name" value="FAD/NAD(P)-binding domain"/>
    <property type="match status" value="2"/>
</dbReference>
<evidence type="ECO:0000313" key="10">
    <source>
        <dbReference type="EMBL" id="MFC6165596.1"/>
    </source>
</evidence>